<dbReference type="OrthoDB" id="9790793at2"/>
<dbReference type="UniPathway" id="UPA00053">
    <property type="reaction ID" value="UER00086"/>
</dbReference>
<dbReference type="GO" id="GO:0009423">
    <property type="term" value="P:chorismate biosynthetic process"/>
    <property type="evidence" value="ECO:0007669"/>
    <property type="project" value="UniProtKB-UniRule"/>
</dbReference>
<dbReference type="NCBIfam" id="NF003807">
    <property type="entry name" value="PRK05395.1-4"/>
    <property type="match status" value="1"/>
</dbReference>
<protein>
    <recommendedName>
        <fullName evidence="6 8">3-dehydroquinate dehydratase</fullName>
        <shortName evidence="8">3-dehydroquinase</shortName>
        <ecNumber evidence="6 8">4.2.1.10</ecNumber>
    </recommendedName>
    <alternativeName>
        <fullName evidence="8">Type II DHQase</fullName>
    </alternativeName>
</protein>
<dbReference type="AlphaFoldDB" id="A0A255ZXX7"/>
<feature type="binding site" evidence="8 10">
    <location>
        <position position="76"/>
    </location>
    <ligand>
        <name>substrate</name>
    </ligand>
</feature>
<dbReference type="Gene3D" id="3.40.50.9100">
    <property type="entry name" value="Dehydroquinase, class II"/>
    <property type="match status" value="1"/>
</dbReference>
<dbReference type="Proteomes" id="UP000216035">
    <property type="component" value="Unassembled WGS sequence"/>
</dbReference>
<sequence length="140" mass="15529">MIYIINGPNLNLLGTREPEIYGSEQFELFFEKLQQQFPETKLEYLQSNIEGELVNFIQEAGKKATAIVINAAAYSHTSVAIADAIKAVALPAIEVHISNIYSRESFRHHSYLSAVCIAVISGCGLDGYRLAIDHLSKTQQ</sequence>
<dbReference type="InterPro" id="IPR001874">
    <property type="entry name" value="DHquinase_II"/>
</dbReference>
<comment type="pathway">
    <text evidence="3 8">Metabolic intermediate biosynthesis; chorismate biosynthesis; chorismate from D-erythrose 4-phosphate and phosphoenolpyruvate: step 3/7.</text>
</comment>
<keyword evidence="8" id="KW-0028">Amino-acid biosynthesis</keyword>
<reference evidence="12 13" key="1">
    <citation type="submission" date="2017-07" db="EMBL/GenBank/DDBJ databases">
        <title>Flavobacterium cyanobacteriorum sp. nov., isolated from cyanobacterial aggregates in a eutrophic lake.</title>
        <authorList>
            <person name="Cai H."/>
        </authorList>
    </citation>
    <scope>NUCLEOTIDE SEQUENCE [LARGE SCALE GENOMIC DNA]</scope>
    <source>
        <strain evidence="12 13">TH167</strain>
    </source>
</reference>
<dbReference type="NCBIfam" id="TIGR01088">
    <property type="entry name" value="aroQ"/>
    <property type="match status" value="1"/>
</dbReference>
<dbReference type="PIRSF" id="PIRSF001399">
    <property type="entry name" value="DHquinase_II"/>
    <property type="match status" value="1"/>
</dbReference>
<evidence type="ECO:0000256" key="3">
    <source>
        <dbReference type="ARBA" id="ARBA00004902"/>
    </source>
</evidence>
<feature type="binding site" evidence="8 10">
    <location>
        <position position="70"/>
    </location>
    <ligand>
        <name>substrate</name>
    </ligand>
</feature>
<organism evidence="12 13">
    <name type="scientific">Flavobacterium aurantiibacter</name>
    <dbReference type="NCBI Taxonomy" id="2023067"/>
    <lineage>
        <taxon>Bacteria</taxon>
        <taxon>Pseudomonadati</taxon>
        <taxon>Bacteroidota</taxon>
        <taxon>Flavobacteriia</taxon>
        <taxon>Flavobacteriales</taxon>
        <taxon>Flavobacteriaceae</taxon>
        <taxon>Flavobacterium</taxon>
    </lineage>
</organism>
<dbReference type="PANTHER" id="PTHR21272:SF3">
    <property type="entry name" value="CATABOLIC 3-DEHYDROQUINASE"/>
    <property type="match status" value="1"/>
</dbReference>
<keyword evidence="8" id="KW-0057">Aromatic amino acid biosynthesis</keyword>
<feature type="active site" description="Proton donor" evidence="8 9">
    <location>
        <position position="96"/>
    </location>
</feature>
<comment type="subunit">
    <text evidence="5 8">Homododecamer.</text>
</comment>
<dbReference type="Pfam" id="PF01220">
    <property type="entry name" value="DHquinase_II"/>
    <property type="match status" value="1"/>
</dbReference>
<proteinExistence type="inferred from homology"/>
<comment type="catalytic activity">
    <reaction evidence="1 8">
        <text>3-dehydroquinate = 3-dehydroshikimate + H2O</text>
        <dbReference type="Rhea" id="RHEA:21096"/>
        <dbReference type="ChEBI" id="CHEBI:15377"/>
        <dbReference type="ChEBI" id="CHEBI:16630"/>
        <dbReference type="ChEBI" id="CHEBI:32364"/>
        <dbReference type="EC" id="4.2.1.10"/>
    </reaction>
</comment>
<comment type="function">
    <text evidence="2 8">Catalyzes a trans-dehydration via an enolate intermediate.</text>
</comment>
<dbReference type="PANTHER" id="PTHR21272">
    <property type="entry name" value="CATABOLIC 3-DEHYDROQUINASE"/>
    <property type="match status" value="1"/>
</dbReference>
<evidence type="ECO:0000256" key="6">
    <source>
        <dbReference type="ARBA" id="ARBA00012060"/>
    </source>
</evidence>
<dbReference type="CDD" id="cd00466">
    <property type="entry name" value="DHQase_II"/>
    <property type="match status" value="1"/>
</dbReference>
<evidence type="ECO:0000256" key="11">
    <source>
        <dbReference type="PIRSR" id="PIRSR001399-3"/>
    </source>
</evidence>
<evidence type="ECO:0000256" key="5">
    <source>
        <dbReference type="ARBA" id="ARBA00011193"/>
    </source>
</evidence>
<keyword evidence="13" id="KW-1185">Reference proteome</keyword>
<dbReference type="GO" id="GO:0019631">
    <property type="term" value="P:quinate catabolic process"/>
    <property type="evidence" value="ECO:0007669"/>
    <property type="project" value="TreeGrafter"/>
</dbReference>
<feature type="binding site" evidence="8 10">
    <location>
        <position position="83"/>
    </location>
    <ligand>
        <name>substrate</name>
    </ligand>
</feature>
<feature type="site" description="Transition state stabilizer" evidence="8 11">
    <location>
        <position position="16"/>
    </location>
</feature>
<dbReference type="EMBL" id="NOXX01000167">
    <property type="protein sequence ID" value="OYQ46343.1"/>
    <property type="molecule type" value="Genomic_DNA"/>
</dbReference>
<dbReference type="InterPro" id="IPR036441">
    <property type="entry name" value="DHquinase_II_sf"/>
</dbReference>
<comment type="similarity">
    <text evidence="4 8">Belongs to the type-II 3-dehydroquinase family.</text>
</comment>
<evidence type="ECO:0000256" key="9">
    <source>
        <dbReference type="PIRSR" id="PIRSR001399-1"/>
    </source>
</evidence>
<dbReference type="InterPro" id="IPR018509">
    <property type="entry name" value="DHquinase_II_CS"/>
</dbReference>
<dbReference type="NCBIfam" id="NF003806">
    <property type="entry name" value="PRK05395.1-3"/>
    <property type="match status" value="1"/>
</dbReference>
<evidence type="ECO:0000256" key="4">
    <source>
        <dbReference type="ARBA" id="ARBA00011037"/>
    </source>
</evidence>
<comment type="caution">
    <text evidence="12">The sequence shown here is derived from an EMBL/GenBank/DDBJ whole genome shotgun (WGS) entry which is preliminary data.</text>
</comment>
<name>A0A255ZXX7_9FLAO</name>
<dbReference type="GO" id="GO:0009073">
    <property type="term" value="P:aromatic amino acid family biosynthetic process"/>
    <property type="evidence" value="ECO:0007669"/>
    <property type="project" value="UniProtKB-KW"/>
</dbReference>
<dbReference type="EC" id="4.2.1.10" evidence="6 8"/>
<evidence type="ECO:0000256" key="2">
    <source>
        <dbReference type="ARBA" id="ARBA00003924"/>
    </source>
</evidence>
<evidence type="ECO:0000256" key="7">
    <source>
        <dbReference type="ARBA" id="ARBA00023239"/>
    </source>
</evidence>
<feature type="binding site" evidence="8 10">
    <location>
        <begin position="97"/>
        <end position="98"/>
    </location>
    <ligand>
        <name>substrate</name>
    </ligand>
</feature>
<dbReference type="GO" id="GO:0008652">
    <property type="term" value="P:amino acid biosynthetic process"/>
    <property type="evidence" value="ECO:0007669"/>
    <property type="project" value="UniProtKB-KW"/>
</dbReference>
<feature type="binding site" evidence="8 10">
    <location>
        <position position="107"/>
    </location>
    <ligand>
        <name>substrate</name>
    </ligand>
</feature>
<evidence type="ECO:0000256" key="1">
    <source>
        <dbReference type="ARBA" id="ARBA00001864"/>
    </source>
</evidence>
<dbReference type="GO" id="GO:0003855">
    <property type="term" value="F:3-dehydroquinate dehydratase activity"/>
    <property type="evidence" value="ECO:0007669"/>
    <property type="project" value="UniProtKB-UniRule"/>
</dbReference>
<dbReference type="RefSeq" id="WP_094485604.1">
    <property type="nucleotide sequence ID" value="NZ_NOXX01000167.1"/>
</dbReference>
<dbReference type="SUPFAM" id="SSF52304">
    <property type="entry name" value="Type II 3-dehydroquinate dehydratase"/>
    <property type="match status" value="1"/>
</dbReference>
<dbReference type="PROSITE" id="PS01029">
    <property type="entry name" value="DEHYDROQUINASE_II"/>
    <property type="match status" value="1"/>
</dbReference>
<dbReference type="NCBIfam" id="NF003805">
    <property type="entry name" value="PRK05395.1-2"/>
    <property type="match status" value="1"/>
</dbReference>
<evidence type="ECO:0000313" key="12">
    <source>
        <dbReference type="EMBL" id="OYQ46343.1"/>
    </source>
</evidence>
<accession>A0A255ZXX7</accession>
<dbReference type="HAMAP" id="MF_00169">
    <property type="entry name" value="AroQ"/>
    <property type="match status" value="1"/>
</dbReference>
<gene>
    <name evidence="8 12" type="primary">aroQ</name>
    <name evidence="12" type="ORF">CHX27_04665</name>
</gene>
<feature type="active site" description="Proton acceptor" evidence="8 9">
    <location>
        <position position="21"/>
    </location>
</feature>
<evidence type="ECO:0000256" key="8">
    <source>
        <dbReference type="HAMAP-Rule" id="MF_00169"/>
    </source>
</evidence>
<evidence type="ECO:0000256" key="10">
    <source>
        <dbReference type="PIRSR" id="PIRSR001399-2"/>
    </source>
</evidence>
<keyword evidence="7 8" id="KW-0456">Lyase</keyword>
<evidence type="ECO:0000313" key="13">
    <source>
        <dbReference type="Proteomes" id="UP000216035"/>
    </source>
</evidence>